<dbReference type="Pfam" id="PF07833">
    <property type="entry name" value="Cu_amine_oxidN1"/>
    <property type="match status" value="1"/>
</dbReference>
<evidence type="ECO:0000256" key="1">
    <source>
        <dbReference type="SAM" id="Phobius"/>
    </source>
</evidence>
<accession>A0A226C061</accession>
<dbReference type="AlphaFoldDB" id="A0A226C061"/>
<sequence length="224" mass="25709">MAIIKLNHSNNPKNPRNMASNNINKRTIILISILLLLIVIAFVVNFIIMPESQPSEEVEVPVSQGNTHRKEIDMEDMEFARKIMENMEWREETELYRDPFFGPIELSGVLEIAIDEGGELAFLENPPVIQDGRTLVPLQEIMENLEDSVHWNPKTKEIIIKREANVLLYLGEYEAEINGEIFKLDVPPQIIDDKIMVPLRFISEKLGLIVNYDDDGRKITISVN</sequence>
<dbReference type="SUPFAM" id="SSF55383">
    <property type="entry name" value="Copper amine oxidase, domain N"/>
    <property type="match status" value="1"/>
</dbReference>
<protein>
    <recommendedName>
        <fullName evidence="2">Copper amine oxidase-like N-terminal domain-containing protein</fullName>
    </recommendedName>
</protein>
<proteinExistence type="predicted"/>
<dbReference type="OrthoDB" id="268113at2"/>
<feature type="transmembrane region" description="Helical" evidence="1">
    <location>
        <begin position="28"/>
        <end position="48"/>
    </location>
</feature>
<keyword evidence="1" id="KW-1133">Transmembrane helix</keyword>
<evidence type="ECO:0000313" key="4">
    <source>
        <dbReference type="Proteomes" id="UP000214588"/>
    </source>
</evidence>
<feature type="domain" description="Copper amine oxidase-like N-terminal" evidence="2">
    <location>
        <begin position="121"/>
        <end position="221"/>
    </location>
</feature>
<gene>
    <name evidence="3" type="ORF">CDO51_02460</name>
</gene>
<reference evidence="3 4" key="1">
    <citation type="submission" date="2017-06" db="EMBL/GenBank/DDBJ databases">
        <title>Draft Genome Sequence of Natranaerobius trueperi halophilic, alkalithermophilic bacteria from soda lakes.</title>
        <authorList>
            <person name="Zhao B."/>
        </authorList>
    </citation>
    <scope>NUCLEOTIDE SEQUENCE [LARGE SCALE GENOMIC DNA]</scope>
    <source>
        <strain evidence="3 4">DSM 18760</strain>
    </source>
</reference>
<dbReference type="InterPro" id="IPR036582">
    <property type="entry name" value="Mao_N_sf"/>
</dbReference>
<dbReference type="Proteomes" id="UP000214588">
    <property type="component" value="Unassembled WGS sequence"/>
</dbReference>
<keyword evidence="1" id="KW-0472">Membrane</keyword>
<dbReference type="InterPro" id="IPR012854">
    <property type="entry name" value="Cu_amine_oxidase-like_N"/>
</dbReference>
<evidence type="ECO:0000313" key="3">
    <source>
        <dbReference type="EMBL" id="OWZ84643.1"/>
    </source>
</evidence>
<comment type="caution">
    <text evidence="3">The sequence shown here is derived from an EMBL/GenBank/DDBJ whole genome shotgun (WGS) entry which is preliminary data.</text>
</comment>
<keyword evidence="1" id="KW-0812">Transmembrane</keyword>
<organism evidence="3 4">
    <name type="scientific">Natranaerobius trueperi</name>
    <dbReference type="NCBI Taxonomy" id="759412"/>
    <lineage>
        <taxon>Bacteria</taxon>
        <taxon>Bacillati</taxon>
        <taxon>Bacillota</taxon>
        <taxon>Clostridia</taxon>
        <taxon>Natranaerobiales</taxon>
        <taxon>Natranaerobiaceae</taxon>
        <taxon>Natranaerobius</taxon>
    </lineage>
</organism>
<dbReference type="EMBL" id="NIQC01000003">
    <property type="protein sequence ID" value="OWZ84643.1"/>
    <property type="molecule type" value="Genomic_DNA"/>
</dbReference>
<evidence type="ECO:0000259" key="2">
    <source>
        <dbReference type="Pfam" id="PF07833"/>
    </source>
</evidence>
<dbReference type="Gene3D" id="3.30.457.10">
    <property type="entry name" value="Copper amine oxidase-like, N-terminal domain"/>
    <property type="match status" value="1"/>
</dbReference>
<name>A0A226C061_9FIRM</name>
<keyword evidence="4" id="KW-1185">Reference proteome</keyword>
<dbReference type="RefSeq" id="WP_089022713.1">
    <property type="nucleotide sequence ID" value="NZ_NIQC01000003.1"/>
</dbReference>